<reference evidence="1" key="1">
    <citation type="submission" date="2022-10" db="EMBL/GenBank/DDBJ databases">
        <title>Chryseobacterium sp. nov., a novel bacterial species.</title>
        <authorList>
            <person name="Cao Y."/>
        </authorList>
    </citation>
    <scope>NUCLEOTIDE SEQUENCE</scope>
    <source>
        <strain evidence="1">KC 927</strain>
    </source>
</reference>
<name>A0ABT3Y641_9FLAO</name>
<evidence type="ECO:0000313" key="1">
    <source>
        <dbReference type="EMBL" id="MCX8533630.1"/>
    </source>
</evidence>
<proteinExistence type="predicted"/>
<keyword evidence="2" id="KW-1185">Reference proteome</keyword>
<dbReference type="SUPFAM" id="SSF51735">
    <property type="entry name" value="NAD(P)-binding Rossmann-fold domains"/>
    <property type="match status" value="1"/>
</dbReference>
<sequence length="222" mass="25705">MIIGKGLIAKSLQNIDSEDIVFFASGVSNSLETKFTEFEREFSLLQRSIEENKERQIIYFSTLSVNDQSKQDSPYVIHKLNIENFIKNNCKKYLIVRIGNVVGKGGNPNTLFNFLREQINNASPFVLHNKATRILIDIDDISEFLSQHSSTLTNQTINLSFPYNYSLKEIISSIEESIEKKAVYKETELGDCYKVDFNDHTKVFFSEYSSDEYLKKLIQKYY</sequence>
<gene>
    <name evidence="1" type="ORF">OEA66_14840</name>
</gene>
<accession>A0ABT3Y641</accession>
<dbReference type="Proteomes" id="UP001070176">
    <property type="component" value="Unassembled WGS sequence"/>
</dbReference>
<dbReference type="InterPro" id="IPR036291">
    <property type="entry name" value="NAD(P)-bd_dom_sf"/>
</dbReference>
<evidence type="ECO:0008006" key="3">
    <source>
        <dbReference type="Google" id="ProtNLM"/>
    </source>
</evidence>
<dbReference type="EMBL" id="JAOVZV010000016">
    <property type="protein sequence ID" value="MCX8533630.1"/>
    <property type="molecule type" value="Genomic_DNA"/>
</dbReference>
<protein>
    <recommendedName>
        <fullName evidence="3">NAD-dependent epimerase/dehydratase domain-containing protein</fullName>
    </recommendedName>
</protein>
<comment type="caution">
    <text evidence="1">The sequence shown here is derived from an EMBL/GenBank/DDBJ whole genome shotgun (WGS) entry which is preliminary data.</text>
</comment>
<organism evidence="1 2">
    <name type="scientific">Chryseobacterium luquanense</name>
    <dbReference type="NCBI Taxonomy" id="2983766"/>
    <lineage>
        <taxon>Bacteria</taxon>
        <taxon>Pseudomonadati</taxon>
        <taxon>Bacteroidota</taxon>
        <taxon>Flavobacteriia</taxon>
        <taxon>Flavobacteriales</taxon>
        <taxon>Weeksellaceae</taxon>
        <taxon>Chryseobacterium group</taxon>
        <taxon>Chryseobacterium</taxon>
    </lineage>
</organism>
<evidence type="ECO:0000313" key="2">
    <source>
        <dbReference type="Proteomes" id="UP001070176"/>
    </source>
</evidence>
<dbReference type="Gene3D" id="3.40.50.720">
    <property type="entry name" value="NAD(P)-binding Rossmann-like Domain"/>
    <property type="match status" value="1"/>
</dbReference>
<dbReference type="RefSeq" id="WP_267282125.1">
    <property type="nucleotide sequence ID" value="NZ_JAOVZV010000016.1"/>
</dbReference>